<keyword evidence="4" id="KW-1185">Reference proteome</keyword>
<dbReference type="GO" id="GO:0005829">
    <property type="term" value="C:cytosol"/>
    <property type="evidence" value="ECO:0007669"/>
    <property type="project" value="TreeGrafter"/>
</dbReference>
<accession>A0A1H3YKT7</accession>
<dbReference type="PROSITE" id="PS51770">
    <property type="entry name" value="HOTDOG_ACOT"/>
    <property type="match status" value="1"/>
</dbReference>
<dbReference type="RefSeq" id="WP_092634357.1">
    <property type="nucleotide sequence ID" value="NZ_FNQT01000002.1"/>
</dbReference>
<proteinExistence type="predicted"/>
<dbReference type="AlphaFoldDB" id="A0A1H3YKT7"/>
<evidence type="ECO:0000256" key="1">
    <source>
        <dbReference type="ARBA" id="ARBA00022801"/>
    </source>
</evidence>
<dbReference type="Proteomes" id="UP000236755">
    <property type="component" value="Unassembled WGS sequence"/>
</dbReference>
<protein>
    <submittedName>
        <fullName evidence="3">Acyl-CoA hydrolase</fullName>
    </submittedName>
</protein>
<evidence type="ECO:0000313" key="4">
    <source>
        <dbReference type="Proteomes" id="UP000236755"/>
    </source>
</evidence>
<gene>
    <name evidence="3" type="ORF">SAMN04488065_1949</name>
</gene>
<dbReference type="CDD" id="cd03442">
    <property type="entry name" value="BFIT_BACH"/>
    <property type="match status" value="1"/>
</dbReference>
<dbReference type="STRING" id="555874.SAMN04488065_1949"/>
<feature type="domain" description="HotDog ACOT-type" evidence="2">
    <location>
        <begin position="9"/>
        <end position="121"/>
    </location>
</feature>
<reference evidence="3 4" key="1">
    <citation type="submission" date="2016-10" db="EMBL/GenBank/DDBJ databases">
        <authorList>
            <person name="de Groot N.N."/>
        </authorList>
    </citation>
    <scope>NUCLEOTIDE SEQUENCE [LARGE SCALE GENOMIC DNA]</scope>
    <source>
        <strain evidence="3 4">CGMCC 1.8712</strain>
    </source>
</reference>
<sequence length="165" mass="18317">MTDETATLAESHTEMTEMVLPNDTNTHGRALGGVVLHWMDVCGAISAMRFANEGVVTASMEHVDFKRPIDLGEVVVVEAYVYDVGRTSLDIAVEVRAENPRTDTEHTATTSFFTFVAVDDEGTPTPVPDLECPTEGERRLREAALDDRAAQLERLVEEMESYRDR</sequence>
<dbReference type="EMBL" id="FNQT01000002">
    <property type="protein sequence ID" value="SEA12156.1"/>
    <property type="molecule type" value="Genomic_DNA"/>
</dbReference>
<dbReference type="GO" id="GO:0052816">
    <property type="term" value="F:long-chain fatty acyl-CoA hydrolase activity"/>
    <property type="evidence" value="ECO:0007669"/>
    <property type="project" value="TreeGrafter"/>
</dbReference>
<name>A0A1H3YKT7_9EURY</name>
<dbReference type="GO" id="GO:0009062">
    <property type="term" value="P:fatty acid catabolic process"/>
    <property type="evidence" value="ECO:0007669"/>
    <property type="project" value="TreeGrafter"/>
</dbReference>
<keyword evidence="1 3" id="KW-0378">Hydrolase</keyword>
<dbReference type="SUPFAM" id="SSF54637">
    <property type="entry name" value="Thioesterase/thiol ester dehydrase-isomerase"/>
    <property type="match status" value="1"/>
</dbReference>
<dbReference type="Pfam" id="PF03061">
    <property type="entry name" value="4HBT"/>
    <property type="match status" value="1"/>
</dbReference>
<organism evidence="3 4">
    <name type="scientific">Haloplanus vescus</name>
    <dbReference type="NCBI Taxonomy" id="555874"/>
    <lineage>
        <taxon>Archaea</taxon>
        <taxon>Methanobacteriati</taxon>
        <taxon>Methanobacteriota</taxon>
        <taxon>Stenosarchaea group</taxon>
        <taxon>Halobacteria</taxon>
        <taxon>Halobacteriales</taxon>
        <taxon>Haloferacaceae</taxon>
        <taxon>Haloplanus</taxon>
    </lineage>
</organism>
<dbReference type="GO" id="GO:0006637">
    <property type="term" value="P:acyl-CoA metabolic process"/>
    <property type="evidence" value="ECO:0007669"/>
    <property type="project" value="TreeGrafter"/>
</dbReference>
<dbReference type="Gene3D" id="3.10.129.10">
    <property type="entry name" value="Hotdog Thioesterase"/>
    <property type="match status" value="1"/>
</dbReference>
<dbReference type="InterPro" id="IPR006683">
    <property type="entry name" value="Thioestr_dom"/>
</dbReference>
<dbReference type="InterPro" id="IPR040170">
    <property type="entry name" value="Cytosol_ACT"/>
</dbReference>
<dbReference type="PANTHER" id="PTHR11049:SF24">
    <property type="entry name" value="CYTOSOLIC ACYL COENZYME A THIOESTER HYDROLASE"/>
    <property type="match status" value="1"/>
</dbReference>
<evidence type="ECO:0000313" key="3">
    <source>
        <dbReference type="EMBL" id="SEA12156.1"/>
    </source>
</evidence>
<dbReference type="OrthoDB" id="15030at2157"/>
<dbReference type="InterPro" id="IPR033120">
    <property type="entry name" value="HOTDOG_ACOT"/>
</dbReference>
<dbReference type="PANTHER" id="PTHR11049">
    <property type="entry name" value="ACYL COENZYME A THIOESTER HYDROLASE"/>
    <property type="match status" value="1"/>
</dbReference>
<evidence type="ECO:0000259" key="2">
    <source>
        <dbReference type="PROSITE" id="PS51770"/>
    </source>
</evidence>
<dbReference type="InterPro" id="IPR029069">
    <property type="entry name" value="HotDog_dom_sf"/>
</dbReference>